<dbReference type="SUPFAM" id="SSF109854">
    <property type="entry name" value="DinB/YfiT-like putative metalloenzymes"/>
    <property type="match status" value="1"/>
</dbReference>
<dbReference type="Gene3D" id="1.20.120.450">
    <property type="entry name" value="dinb family like domain"/>
    <property type="match status" value="1"/>
</dbReference>
<dbReference type="InterPro" id="IPR034660">
    <property type="entry name" value="DinB/YfiT-like"/>
</dbReference>
<dbReference type="AlphaFoldDB" id="I2GLK5"/>
<dbReference type="eggNOG" id="COG2318">
    <property type="taxonomic scope" value="Bacteria"/>
</dbReference>
<name>I2GLK5_9BACT</name>
<dbReference type="Pfam" id="PF12867">
    <property type="entry name" value="DinB_2"/>
    <property type="match status" value="1"/>
</dbReference>
<evidence type="ECO:0000313" key="3">
    <source>
        <dbReference type="Proteomes" id="UP000009309"/>
    </source>
</evidence>
<evidence type="ECO:0000313" key="2">
    <source>
        <dbReference type="EMBL" id="CCH54781.1"/>
    </source>
</evidence>
<dbReference type="EMBL" id="CAIT01000007">
    <property type="protein sequence ID" value="CCH54781.1"/>
    <property type="molecule type" value="Genomic_DNA"/>
</dbReference>
<gene>
    <name evidence="2" type="ORF">BN8_03986</name>
</gene>
<protein>
    <recommendedName>
        <fullName evidence="1">DinB-like domain-containing protein</fullName>
    </recommendedName>
</protein>
<evidence type="ECO:0000259" key="1">
    <source>
        <dbReference type="Pfam" id="PF12867"/>
    </source>
</evidence>
<reference evidence="2 3" key="1">
    <citation type="journal article" date="2012" name="J. Bacteriol.">
        <title>Genome Sequence of the Filamentous Bacterium Fibrisoma limi BUZ 3T.</title>
        <authorList>
            <person name="Filippini M."/>
            <person name="Qi W."/>
            <person name="Jaenicke S."/>
            <person name="Goesmann A."/>
            <person name="Smits T.H."/>
            <person name="Bagheri H.C."/>
        </authorList>
    </citation>
    <scope>NUCLEOTIDE SEQUENCE [LARGE SCALE GENOMIC DNA]</scope>
    <source>
        <strain evidence="3">BUZ 3T</strain>
    </source>
</reference>
<sequence length="177" mass="19852">MSQPIARPAASEYNPYYNTYVSLIPDHEDPLILLRRQPDELKAMLSNLTDEQGLFRYAPGKWSIKESLVHMIDTERIFAYRALRIGRGDQTPLPGFEQNDYVPMSGADRRSLASIWQEYDAVRAATLALFGSFDAEALGRIGTASGGPMSVRALAYIIPGHEAHHIGLFRERYLPAI</sequence>
<accession>I2GLK5</accession>
<dbReference type="RefSeq" id="WP_009283357.1">
    <property type="nucleotide sequence ID" value="NZ_CAIT01000007.1"/>
</dbReference>
<feature type="domain" description="DinB-like" evidence="1">
    <location>
        <begin position="34"/>
        <end position="167"/>
    </location>
</feature>
<dbReference type="STRING" id="1185876.BN8_03986"/>
<organism evidence="2 3">
    <name type="scientific">Fibrisoma limi BUZ 3</name>
    <dbReference type="NCBI Taxonomy" id="1185876"/>
    <lineage>
        <taxon>Bacteria</taxon>
        <taxon>Pseudomonadati</taxon>
        <taxon>Bacteroidota</taxon>
        <taxon>Cytophagia</taxon>
        <taxon>Cytophagales</taxon>
        <taxon>Spirosomataceae</taxon>
        <taxon>Fibrisoma</taxon>
    </lineage>
</organism>
<proteinExistence type="predicted"/>
<keyword evidence="3" id="KW-1185">Reference proteome</keyword>
<dbReference type="Proteomes" id="UP000009309">
    <property type="component" value="Unassembled WGS sequence"/>
</dbReference>
<comment type="caution">
    <text evidence="2">The sequence shown here is derived from an EMBL/GenBank/DDBJ whole genome shotgun (WGS) entry which is preliminary data.</text>
</comment>
<dbReference type="InterPro" id="IPR024775">
    <property type="entry name" value="DinB-like"/>
</dbReference>
<dbReference type="OrthoDB" id="9793216at2"/>